<dbReference type="AlphaFoldDB" id="A0A2R7Y4Z6"/>
<feature type="transmembrane region" description="Helical" evidence="1">
    <location>
        <begin position="41"/>
        <end position="64"/>
    </location>
</feature>
<feature type="transmembrane region" description="Helical" evidence="1">
    <location>
        <begin position="12"/>
        <end position="29"/>
    </location>
</feature>
<protein>
    <recommendedName>
        <fullName evidence="4">DUF4870 domain-containing protein</fullName>
    </recommendedName>
</protein>
<feature type="transmembrane region" description="Helical" evidence="1">
    <location>
        <begin position="70"/>
        <end position="95"/>
    </location>
</feature>
<proteinExistence type="predicted"/>
<comment type="caution">
    <text evidence="2">The sequence shown here is derived from an EMBL/GenBank/DDBJ whole genome shotgun (WGS) entry which is preliminary data.</text>
</comment>
<keyword evidence="1" id="KW-0472">Membrane</keyword>
<evidence type="ECO:0000313" key="2">
    <source>
        <dbReference type="EMBL" id="PUA32553.1"/>
    </source>
</evidence>
<evidence type="ECO:0000256" key="1">
    <source>
        <dbReference type="SAM" id="Phobius"/>
    </source>
</evidence>
<dbReference type="Proteomes" id="UP000244093">
    <property type="component" value="Unassembled WGS sequence"/>
</dbReference>
<organism evidence="2 3">
    <name type="scientific">Zestosphaera tikiterensis</name>
    <dbReference type="NCBI Taxonomy" id="1973259"/>
    <lineage>
        <taxon>Archaea</taxon>
        <taxon>Thermoproteota</taxon>
        <taxon>Thermoprotei</taxon>
        <taxon>Desulfurococcales</taxon>
        <taxon>Desulfurococcaceae</taxon>
        <taxon>Zestosphaera</taxon>
    </lineage>
</organism>
<keyword evidence="1" id="KW-1133">Transmembrane helix</keyword>
<dbReference type="EMBL" id="NBVN01000004">
    <property type="protein sequence ID" value="PUA32553.1"/>
    <property type="molecule type" value="Genomic_DNA"/>
</dbReference>
<evidence type="ECO:0000313" key="3">
    <source>
        <dbReference type="Proteomes" id="UP000244093"/>
    </source>
</evidence>
<evidence type="ECO:0008006" key="4">
    <source>
        <dbReference type="Google" id="ProtNLM"/>
    </source>
</evidence>
<gene>
    <name evidence="2" type="ORF">B7O98_07865</name>
</gene>
<keyword evidence="1" id="KW-0812">Transmembrane</keyword>
<reference evidence="2 3" key="1">
    <citation type="journal article" date="2018" name="Syst. Appl. Microbiol.">
        <title>A new symbiotic nanoarchaeote (Candidatus Nanoclepta minutus) and its host (Zestosphaera tikiterensis gen. nov., sp. nov.) from a New Zealand hot spring.</title>
        <authorList>
            <person name="St John E."/>
            <person name="Liu Y."/>
            <person name="Podar M."/>
            <person name="Stott M.B."/>
            <person name="Meneghin J."/>
            <person name="Chen Z."/>
            <person name="Lagutin K."/>
            <person name="Mitchell K."/>
            <person name="Reysenbach A.L."/>
        </authorList>
    </citation>
    <scope>NUCLEOTIDE SEQUENCE [LARGE SCALE GENOMIC DNA]</scope>
    <source>
        <strain evidence="2">NZ3</strain>
    </source>
</reference>
<accession>A0A2R7Y4Z6</accession>
<sequence length="120" mass="13375">MTEISEDEKIWGFIAWVGFIVGAIIALALKPTYRYSKYWAYLSISFTIAIVLGAIVLGIVTAVLNLIPFVGWLISGLLQGIYGLVILVAWIFGIIKSLGKELWRPPIIYEIAKYVGIEKI</sequence>
<name>A0A2R7Y4Z6_9CREN</name>